<evidence type="ECO:0000313" key="3">
    <source>
        <dbReference type="Proteomes" id="UP000198623"/>
    </source>
</evidence>
<feature type="transmembrane region" description="Helical" evidence="1">
    <location>
        <begin position="76"/>
        <end position="94"/>
    </location>
</feature>
<dbReference type="AlphaFoldDB" id="A0A1I2T6P0"/>
<dbReference type="RefSeq" id="WP_090728652.1">
    <property type="nucleotide sequence ID" value="NZ_FOOU01000009.1"/>
</dbReference>
<gene>
    <name evidence="2" type="ORF">SAMN05216175_109115</name>
</gene>
<sequence>MPTTTTKTKADELAASKEAVLSAFDKLLEAKEHFKLAAEAAGVDIKDEATEQLLKGRDKTEALGEQASGFIREKPLATLGIAFITGFVISQLFTRK</sequence>
<accession>A0A1I2T6P0</accession>
<reference evidence="3" key="1">
    <citation type="submission" date="2016-10" db="EMBL/GenBank/DDBJ databases">
        <authorList>
            <person name="Varghese N."/>
            <person name="Submissions S."/>
        </authorList>
    </citation>
    <scope>NUCLEOTIDE SEQUENCE [LARGE SCALE GENOMIC DNA]</scope>
    <source>
        <strain evidence="3">CGMCC 1.10971</strain>
    </source>
</reference>
<dbReference type="EMBL" id="FOOU01000009">
    <property type="protein sequence ID" value="SFG60664.1"/>
    <property type="molecule type" value="Genomic_DNA"/>
</dbReference>
<protein>
    <recommendedName>
        <fullName evidence="4">Membrane-anchored ribosome-binding protein, inhibits growth in stationary phase, ElaB/YqjD/DUF883 family</fullName>
    </recommendedName>
</protein>
<keyword evidence="1" id="KW-0812">Transmembrane</keyword>
<evidence type="ECO:0000313" key="2">
    <source>
        <dbReference type="EMBL" id="SFG60664.1"/>
    </source>
</evidence>
<dbReference type="STRING" id="1045558.SAMN05216175_109115"/>
<name>A0A1I2T6P0_9GAMM</name>
<keyword evidence="1" id="KW-1133">Transmembrane helix</keyword>
<keyword evidence="3" id="KW-1185">Reference proteome</keyword>
<keyword evidence="1" id="KW-0472">Membrane</keyword>
<organism evidence="2 3">
    <name type="scientific">Neptunomonas qingdaonensis</name>
    <dbReference type="NCBI Taxonomy" id="1045558"/>
    <lineage>
        <taxon>Bacteria</taxon>
        <taxon>Pseudomonadati</taxon>
        <taxon>Pseudomonadota</taxon>
        <taxon>Gammaproteobacteria</taxon>
        <taxon>Oceanospirillales</taxon>
        <taxon>Oceanospirillaceae</taxon>
        <taxon>Neptunomonas</taxon>
    </lineage>
</organism>
<evidence type="ECO:0000256" key="1">
    <source>
        <dbReference type="SAM" id="Phobius"/>
    </source>
</evidence>
<dbReference type="Proteomes" id="UP000198623">
    <property type="component" value="Unassembled WGS sequence"/>
</dbReference>
<proteinExistence type="predicted"/>
<evidence type="ECO:0008006" key="4">
    <source>
        <dbReference type="Google" id="ProtNLM"/>
    </source>
</evidence>
<dbReference type="OrthoDB" id="6892185at2"/>